<dbReference type="AlphaFoldDB" id="A0A392PNQ8"/>
<proteinExistence type="predicted"/>
<comment type="caution">
    <text evidence="1">The sequence shown here is derived from an EMBL/GenBank/DDBJ whole genome shotgun (WGS) entry which is preliminary data.</text>
</comment>
<evidence type="ECO:0000313" key="2">
    <source>
        <dbReference type="Proteomes" id="UP000265520"/>
    </source>
</evidence>
<organism evidence="1 2">
    <name type="scientific">Trifolium medium</name>
    <dbReference type="NCBI Taxonomy" id="97028"/>
    <lineage>
        <taxon>Eukaryota</taxon>
        <taxon>Viridiplantae</taxon>
        <taxon>Streptophyta</taxon>
        <taxon>Embryophyta</taxon>
        <taxon>Tracheophyta</taxon>
        <taxon>Spermatophyta</taxon>
        <taxon>Magnoliopsida</taxon>
        <taxon>eudicotyledons</taxon>
        <taxon>Gunneridae</taxon>
        <taxon>Pentapetalae</taxon>
        <taxon>rosids</taxon>
        <taxon>fabids</taxon>
        <taxon>Fabales</taxon>
        <taxon>Fabaceae</taxon>
        <taxon>Papilionoideae</taxon>
        <taxon>50 kb inversion clade</taxon>
        <taxon>NPAAA clade</taxon>
        <taxon>Hologalegina</taxon>
        <taxon>IRL clade</taxon>
        <taxon>Trifolieae</taxon>
        <taxon>Trifolium</taxon>
    </lineage>
</organism>
<keyword evidence="2" id="KW-1185">Reference proteome</keyword>
<reference evidence="1 2" key="1">
    <citation type="journal article" date="2018" name="Front. Plant Sci.">
        <title>Red Clover (Trifolium pratense) and Zigzag Clover (T. medium) - A Picture of Genomic Similarities and Differences.</title>
        <authorList>
            <person name="Dluhosova J."/>
            <person name="Istvanek J."/>
            <person name="Nedelnik J."/>
            <person name="Repkova J."/>
        </authorList>
    </citation>
    <scope>NUCLEOTIDE SEQUENCE [LARGE SCALE GENOMIC DNA]</scope>
    <source>
        <strain evidence="2">cv. 10/8</strain>
        <tissue evidence="1">Leaf</tissue>
    </source>
</reference>
<feature type="non-terminal residue" evidence="1">
    <location>
        <position position="1"/>
    </location>
</feature>
<dbReference type="Proteomes" id="UP000265520">
    <property type="component" value="Unassembled WGS sequence"/>
</dbReference>
<name>A0A392PNQ8_9FABA</name>
<dbReference type="EMBL" id="LXQA010089330">
    <property type="protein sequence ID" value="MCI13718.1"/>
    <property type="molecule type" value="Genomic_DNA"/>
</dbReference>
<protein>
    <submittedName>
        <fullName evidence="1">Uncharacterized protein</fullName>
    </submittedName>
</protein>
<sequence>VVAISAYLPTFLQWLHSPPRSVVAPLPLIELQNVVPEPPPPQV</sequence>
<accession>A0A392PNQ8</accession>
<evidence type="ECO:0000313" key="1">
    <source>
        <dbReference type="EMBL" id="MCI13718.1"/>
    </source>
</evidence>